<dbReference type="SMART" id="SM01312">
    <property type="entry name" value="RTC4"/>
    <property type="match status" value="1"/>
</dbReference>
<dbReference type="EMBL" id="KV425882">
    <property type="protein sequence ID" value="KZW04317.1"/>
    <property type="molecule type" value="Genomic_DNA"/>
</dbReference>
<gene>
    <name evidence="10" type="ORF">EXIGLDRAFT_599245</name>
</gene>
<comment type="subcellular location">
    <subcellularLocation>
        <location evidence="3">Cytoplasm</location>
    </subcellularLocation>
    <subcellularLocation>
        <location evidence="2">Nucleus</location>
    </subcellularLocation>
</comment>
<evidence type="ECO:0000256" key="2">
    <source>
        <dbReference type="ARBA" id="ARBA00004123"/>
    </source>
</evidence>
<accession>A0A165R0G0</accession>
<comment type="similarity">
    <text evidence="4">Belongs to the RTC4 family.</text>
</comment>
<evidence type="ECO:0000256" key="4">
    <source>
        <dbReference type="ARBA" id="ARBA00009461"/>
    </source>
</evidence>
<evidence type="ECO:0000256" key="3">
    <source>
        <dbReference type="ARBA" id="ARBA00004496"/>
    </source>
</evidence>
<keyword evidence="11" id="KW-1185">Reference proteome</keyword>
<dbReference type="PANTHER" id="PTHR41391:SF1">
    <property type="entry name" value="RESTRICTION OF TELOMERE CAPPING PROTEIN 4"/>
    <property type="match status" value="1"/>
</dbReference>
<evidence type="ECO:0000259" key="9">
    <source>
        <dbReference type="SMART" id="SM01312"/>
    </source>
</evidence>
<reference evidence="10 11" key="1">
    <citation type="journal article" date="2016" name="Mol. Biol. Evol.">
        <title>Comparative Genomics of Early-Diverging Mushroom-Forming Fungi Provides Insights into the Origins of Lignocellulose Decay Capabilities.</title>
        <authorList>
            <person name="Nagy L.G."/>
            <person name="Riley R."/>
            <person name="Tritt A."/>
            <person name="Adam C."/>
            <person name="Daum C."/>
            <person name="Floudas D."/>
            <person name="Sun H."/>
            <person name="Yadav J.S."/>
            <person name="Pangilinan J."/>
            <person name="Larsson K.H."/>
            <person name="Matsuura K."/>
            <person name="Barry K."/>
            <person name="Labutti K."/>
            <person name="Kuo R."/>
            <person name="Ohm R.A."/>
            <person name="Bhattacharya S.S."/>
            <person name="Shirouzu T."/>
            <person name="Yoshinaga Y."/>
            <person name="Martin F.M."/>
            <person name="Grigoriev I.V."/>
            <person name="Hibbett D.S."/>
        </authorList>
    </citation>
    <scope>NUCLEOTIDE SEQUENCE [LARGE SCALE GENOMIC DNA]</scope>
    <source>
        <strain evidence="10 11">HHB12029</strain>
    </source>
</reference>
<dbReference type="InParanoid" id="A0A165R0G0"/>
<keyword evidence="7" id="KW-0539">Nucleus</keyword>
<dbReference type="STRING" id="1314781.A0A165R0G0"/>
<feature type="region of interest" description="Disordered" evidence="8">
    <location>
        <begin position="101"/>
        <end position="136"/>
    </location>
</feature>
<organism evidence="10 11">
    <name type="scientific">Exidia glandulosa HHB12029</name>
    <dbReference type="NCBI Taxonomy" id="1314781"/>
    <lineage>
        <taxon>Eukaryota</taxon>
        <taxon>Fungi</taxon>
        <taxon>Dikarya</taxon>
        <taxon>Basidiomycota</taxon>
        <taxon>Agaricomycotina</taxon>
        <taxon>Agaricomycetes</taxon>
        <taxon>Auriculariales</taxon>
        <taxon>Exidiaceae</taxon>
        <taxon>Exidia</taxon>
    </lineage>
</organism>
<feature type="compositionally biased region" description="Acidic residues" evidence="8">
    <location>
        <begin position="122"/>
        <end position="136"/>
    </location>
</feature>
<dbReference type="GO" id="GO:0005634">
    <property type="term" value="C:nucleus"/>
    <property type="evidence" value="ECO:0007669"/>
    <property type="project" value="UniProtKB-SubCell"/>
</dbReference>
<evidence type="ECO:0000256" key="8">
    <source>
        <dbReference type="SAM" id="MobiDB-lite"/>
    </source>
</evidence>
<name>A0A165R0G0_EXIGL</name>
<dbReference type="GO" id="GO:0005737">
    <property type="term" value="C:cytoplasm"/>
    <property type="evidence" value="ECO:0007669"/>
    <property type="project" value="UniProtKB-SubCell"/>
</dbReference>
<dbReference type="PANTHER" id="PTHR41391">
    <property type="entry name" value="RESTRICTION OF TELOMERE CAPPING PROTEIN 4"/>
    <property type="match status" value="1"/>
</dbReference>
<evidence type="ECO:0000256" key="5">
    <source>
        <dbReference type="ARBA" id="ARBA00015162"/>
    </source>
</evidence>
<protein>
    <recommendedName>
        <fullName evidence="5">Restriction of telomere capping protein 4</fullName>
    </recommendedName>
</protein>
<dbReference type="InterPro" id="IPR028094">
    <property type="entry name" value="RTC4_C"/>
</dbReference>
<dbReference type="AlphaFoldDB" id="A0A165R0G0"/>
<dbReference type="Proteomes" id="UP000077266">
    <property type="component" value="Unassembled WGS sequence"/>
</dbReference>
<evidence type="ECO:0000256" key="7">
    <source>
        <dbReference type="ARBA" id="ARBA00023242"/>
    </source>
</evidence>
<comment type="function">
    <text evidence="1">May be involved in a process influencing telomere capping.</text>
</comment>
<evidence type="ECO:0000256" key="1">
    <source>
        <dbReference type="ARBA" id="ARBA00002738"/>
    </source>
</evidence>
<dbReference type="InterPro" id="IPR039024">
    <property type="entry name" value="RTC4"/>
</dbReference>
<evidence type="ECO:0000313" key="10">
    <source>
        <dbReference type="EMBL" id="KZW04317.1"/>
    </source>
</evidence>
<sequence length="136" mass="14869">MAVGNVVKLGARAAESAMGQYAVFDKEMPGYYGERGSMVLHRAVLGLYPDGSVEGRRGVYAPLTARTFFVSVLIPEAALALIMADTGDNRAGALKTMRDSSNYGMLQFPDEDDEQREVGQHEEEEEDDDDDDDEEG</sequence>
<dbReference type="Pfam" id="PF14474">
    <property type="entry name" value="RTC4"/>
    <property type="match status" value="1"/>
</dbReference>
<dbReference type="OrthoDB" id="128308at2759"/>
<keyword evidence="6" id="KW-0963">Cytoplasm</keyword>
<evidence type="ECO:0000313" key="11">
    <source>
        <dbReference type="Proteomes" id="UP000077266"/>
    </source>
</evidence>
<feature type="domain" description="Restriction of telomere capping protein 4 C-terminal" evidence="9">
    <location>
        <begin position="1"/>
        <end position="110"/>
    </location>
</feature>
<evidence type="ECO:0000256" key="6">
    <source>
        <dbReference type="ARBA" id="ARBA00022490"/>
    </source>
</evidence>
<proteinExistence type="inferred from homology"/>